<dbReference type="InterPro" id="IPR036188">
    <property type="entry name" value="FAD/NAD-bd_sf"/>
</dbReference>
<reference evidence="6 7" key="1">
    <citation type="submission" date="2024-07" db="EMBL/GenBank/DDBJ databases">
        <title>Section-level genome sequencing and comparative genomics of Aspergillus sections Usti and Cavernicolus.</title>
        <authorList>
            <consortium name="Lawrence Berkeley National Laboratory"/>
            <person name="Nybo J.L."/>
            <person name="Vesth T.C."/>
            <person name="Theobald S."/>
            <person name="Frisvad J.C."/>
            <person name="Larsen T.O."/>
            <person name="Kjaerboelling I."/>
            <person name="Rothschild-Mancinelli K."/>
            <person name="Lyhne E.K."/>
            <person name="Kogle M.E."/>
            <person name="Barry K."/>
            <person name="Clum A."/>
            <person name="Na H."/>
            <person name="Ledsgaard L."/>
            <person name="Lin J."/>
            <person name="Lipzen A."/>
            <person name="Kuo A."/>
            <person name="Riley R."/>
            <person name="Mondo S."/>
            <person name="Labutti K."/>
            <person name="Haridas S."/>
            <person name="Pangalinan J."/>
            <person name="Salamov A.A."/>
            <person name="Simmons B.A."/>
            <person name="Magnuson J.K."/>
            <person name="Chen J."/>
            <person name="Drula E."/>
            <person name="Henrissat B."/>
            <person name="Wiebenga A."/>
            <person name="Lubbers R.J."/>
            <person name="Gomes A.C."/>
            <person name="Makela M.R."/>
            <person name="Stajich J."/>
            <person name="Grigoriev I.V."/>
            <person name="Mortensen U.H."/>
            <person name="De Vries R.P."/>
            <person name="Baker S.E."/>
            <person name="Andersen M.R."/>
        </authorList>
    </citation>
    <scope>NUCLEOTIDE SEQUENCE [LARGE SCALE GENOMIC DNA]</scope>
    <source>
        <strain evidence="6 7">CBS 123904</strain>
    </source>
</reference>
<organism evidence="6 7">
    <name type="scientific">Aspergillus pseudoustus</name>
    <dbReference type="NCBI Taxonomy" id="1810923"/>
    <lineage>
        <taxon>Eukaryota</taxon>
        <taxon>Fungi</taxon>
        <taxon>Dikarya</taxon>
        <taxon>Ascomycota</taxon>
        <taxon>Pezizomycotina</taxon>
        <taxon>Eurotiomycetes</taxon>
        <taxon>Eurotiomycetidae</taxon>
        <taxon>Eurotiales</taxon>
        <taxon>Aspergillaceae</taxon>
        <taxon>Aspergillus</taxon>
        <taxon>Aspergillus subgen. Nidulantes</taxon>
    </lineage>
</organism>
<dbReference type="Gene3D" id="3.40.30.120">
    <property type="match status" value="1"/>
</dbReference>
<evidence type="ECO:0000256" key="1">
    <source>
        <dbReference type="ARBA" id="ARBA00001974"/>
    </source>
</evidence>
<comment type="caution">
    <text evidence="6">The sequence shown here is derived from an EMBL/GenBank/DDBJ whole genome shotgun (WGS) entry which is preliminary data.</text>
</comment>
<name>A0ABR4IGN4_9EURO</name>
<comment type="cofactor">
    <cofactor evidence="1">
        <name>FAD</name>
        <dbReference type="ChEBI" id="CHEBI:57692"/>
    </cofactor>
</comment>
<dbReference type="Gene3D" id="3.30.9.10">
    <property type="entry name" value="D-Amino Acid Oxidase, subunit A, domain 2"/>
    <property type="match status" value="1"/>
</dbReference>
<keyword evidence="4" id="KW-0560">Oxidoreductase</keyword>
<proteinExistence type="predicted"/>
<dbReference type="PANTHER" id="PTHR43004:SF19">
    <property type="entry name" value="BINDING MONOOXYGENASE, PUTATIVE (JCVI)-RELATED"/>
    <property type="match status" value="1"/>
</dbReference>
<dbReference type="Gene3D" id="3.50.50.60">
    <property type="entry name" value="FAD/NAD(P)-binding domain"/>
    <property type="match status" value="1"/>
</dbReference>
<keyword evidence="7" id="KW-1185">Reference proteome</keyword>
<evidence type="ECO:0000256" key="2">
    <source>
        <dbReference type="ARBA" id="ARBA00022630"/>
    </source>
</evidence>
<accession>A0ABR4IGN4</accession>
<evidence type="ECO:0000256" key="3">
    <source>
        <dbReference type="ARBA" id="ARBA00022827"/>
    </source>
</evidence>
<protein>
    <submittedName>
        <fullName evidence="6">FAD binding domain-containing protein</fullName>
    </submittedName>
</protein>
<feature type="domain" description="FAD-binding" evidence="5">
    <location>
        <begin position="4"/>
        <end position="359"/>
    </location>
</feature>
<evidence type="ECO:0000259" key="5">
    <source>
        <dbReference type="Pfam" id="PF01494"/>
    </source>
</evidence>
<gene>
    <name evidence="6" type="ORF">BJY01DRAFT_255908</name>
</gene>
<evidence type="ECO:0000313" key="6">
    <source>
        <dbReference type="EMBL" id="KAL2826742.1"/>
    </source>
</evidence>
<dbReference type="PRINTS" id="PR00420">
    <property type="entry name" value="RNGMNOXGNASE"/>
</dbReference>
<dbReference type="PANTHER" id="PTHR43004">
    <property type="entry name" value="TRK SYSTEM POTASSIUM UPTAKE PROTEIN"/>
    <property type="match status" value="1"/>
</dbReference>
<dbReference type="Proteomes" id="UP001610446">
    <property type="component" value="Unassembled WGS sequence"/>
</dbReference>
<keyword evidence="2" id="KW-0285">Flavoprotein</keyword>
<dbReference type="Pfam" id="PF01494">
    <property type="entry name" value="FAD_binding_3"/>
    <property type="match status" value="1"/>
</dbReference>
<evidence type="ECO:0000313" key="7">
    <source>
        <dbReference type="Proteomes" id="UP001610446"/>
    </source>
</evidence>
<dbReference type="EMBL" id="JBFXLU010000428">
    <property type="protein sequence ID" value="KAL2826742.1"/>
    <property type="molecule type" value="Genomic_DNA"/>
</dbReference>
<dbReference type="SUPFAM" id="SSF51905">
    <property type="entry name" value="FAD/NAD(P)-binding domain"/>
    <property type="match status" value="1"/>
</dbReference>
<sequence length="547" mass="60751">MEPAVLVIGCGPVGLFAAYLLGRRGVPTLIIDKHHTRRGQPKAHALNPRTLEIFRQSGLDVPHLRSVGIDPKLVDVVRFVDNFYGWEYGHLNYERQFDDIKPLTPEPLLNIVQPAVEEYLLAEVSKLSSVTVQRGVEWLSAHQGENVAVTSRLLDRASEQESTVVTKYILACDGGRSTFRSSFDIGFYSIHGGPGTEKNHVTVHFRAVLPGKRSGILFFNMQPHGVRAFIRYGEDEWVFVRRFDPATESPAFFDEASCCSIVQEALGRAEPVEILSTTIWQSSTRIAEAYRPATVPNAFLAGDAAHTFPPTGGLGVNTGFADIHNLIWKLDIALQGIDSETLLATYEDERRPIATQNASQSSLNEERMDELGVRINPGGSAQRPERLTDPTFVQQVQEGIQWNEPHFDSLDLQLGYIYGRSRDPLKNISEFQSTFAVGARLPHVFIGCTQDTSVLDLVQGERFTLLLPTEEIWLEMKTCLSTHLHDWVVAKILGKDFQVSDSDAGWVHGMFSPSLNRAALIRPDQHIADFVQSGTALAAALASFFSK</sequence>
<dbReference type="InterPro" id="IPR002938">
    <property type="entry name" value="FAD-bd"/>
</dbReference>
<keyword evidence="3" id="KW-0274">FAD</keyword>
<dbReference type="InterPro" id="IPR050641">
    <property type="entry name" value="RIFMO-like"/>
</dbReference>
<evidence type="ECO:0000256" key="4">
    <source>
        <dbReference type="ARBA" id="ARBA00023002"/>
    </source>
</evidence>